<keyword evidence="3" id="KW-1185">Reference proteome</keyword>
<organism evidence="2 3">
    <name type="scientific">Lophiotrema nucula</name>
    <dbReference type="NCBI Taxonomy" id="690887"/>
    <lineage>
        <taxon>Eukaryota</taxon>
        <taxon>Fungi</taxon>
        <taxon>Dikarya</taxon>
        <taxon>Ascomycota</taxon>
        <taxon>Pezizomycotina</taxon>
        <taxon>Dothideomycetes</taxon>
        <taxon>Pleosporomycetidae</taxon>
        <taxon>Pleosporales</taxon>
        <taxon>Lophiotremataceae</taxon>
        <taxon>Lophiotrema</taxon>
    </lineage>
</organism>
<sequence length="728" mass="82075">MSLVHQKVDLILQQYKAGKRQPSVLSDAIIDRKPSNSDDLLRQITHDLEDEDVHPDAVEANSSFIRDWISTLLDNGGLDEVASAAKPTTRQVPGSPAQSSGTLSPVADAFSSTSDSLTPLGTSITTNTEGTNDSLRSAVEDQSVRLSNIDFFSNDPSESVETDVSVPGDPDALYSILIPLLETEPDTTTNATLTSHRIQQSFRQQDWNHRNFLTRKEVLNLCATTVRRMEKEGALPLRELTHILDSLSSLVFLGDTNRDGQFREEEYTVTMHQFINLVTKGRHRRIMMAIDRSFKNHVEEPFNLLPWCWPPTAPLEDAPPLSILSGNTKPRKEWMAKCSFSRMAQDADRFVDDIGNLEQVWIAIAPLTARRAITESFNIVRNAALAFTIFEHRGNAIYYSDLDGYIIALGLLGHKNLPSTITSVENKLRGLKTVLSTSFDILCHLIGFSSCLSPFKTHRPTAATTIPPADRLPAFLKAWKSNNMEFRAREIARKMQQWEVDVVEKVSMLRRSLDFDRIKSDALAATTESCAIAQQRVYSILQDDSIGVKVWSLKLFAALTSRIDSRKIRLRVTISSYNGAQSWLTPKKKVSKGKDLEAELVMPFMSSKDELAPVWPLRVNDVVTVEILGVDSLLKLDGKPTEARHIIQAKVWRDVDHWVAEPIKDRLVLRSAWAEVEFDVKILEWEHLREMVGRISWQWTSFLKDLSFYVNWLHSEKGKSVGLRPGFI</sequence>
<evidence type="ECO:0000313" key="3">
    <source>
        <dbReference type="Proteomes" id="UP000799770"/>
    </source>
</evidence>
<evidence type="ECO:0008006" key="4">
    <source>
        <dbReference type="Google" id="ProtNLM"/>
    </source>
</evidence>
<feature type="compositionally biased region" description="Polar residues" evidence="1">
    <location>
        <begin position="110"/>
        <end position="133"/>
    </location>
</feature>
<dbReference type="OrthoDB" id="7464126at2759"/>
<evidence type="ECO:0000313" key="2">
    <source>
        <dbReference type="EMBL" id="KAF2119583.1"/>
    </source>
</evidence>
<proteinExistence type="predicted"/>
<reference evidence="2" key="1">
    <citation type="journal article" date="2020" name="Stud. Mycol.">
        <title>101 Dothideomycetes genomes: a test case for predicting lifestyles and emergence of pathogens.</title>
        <authorList>
            <person name="Haridas S."/>
            <person name="Albert R."/>
            <person name="Binder M."/>
            <person name="Bloem J."/>
            <person name="Labutti K."/>
            <person name="Salamov A."/>
            <person name="Andreopoulos B."/>
            <person name="Baker S."/>
            <person name="Barry K."/>
            <person name="Bills G."/>
            <person name="Bluhm B."/>
            <person name="Cannon C."/>
            <person name="Castanera R."/>
            <person name="Culley D."/>
            <person name="Daum C."/>
            <person name="Ezra D."/>
            <person name="Gonzalez J."/>
            <person name="Henrissat B."/>
            <person name="Kuo A."/>
            <person name="Liang C."/>
            <person name="Lipzen A."/>
            <person name="Lutzoni F."/>
            <person name="Magnuson J."/>
            <person name="Mondo S."/>
            <person name="Nolan M."/>
            <person name="Ohm R."/>
            <person name="Pangilinan J."/>
            <person name="Park H.-J."/>
            <person name="Ramirez L."/>
            <person name="Alfaro M."/>
            <person name="Sun H."/>
            <person name="Tritt A."/>
            <person name="Yoshinaga Y."/>
            <person name="Zwiers L.-H."/>
            <person name="Turgeon B."/>
            <person name="Goodwin S."/>
            <person name="Spatafora J."/>
            <person name="Crous P."/>
            <person name="Grigoriev I."/>
        </authorList>
    </citation>
    <scope>NUCLEOTIDE SEQUENCE</scope>
    <source>
        <strain evidence="2">CBS 627.86</strain>
    </source>
</reference>
<protein>
    <recommendedName>
        <fullName evidence="4">EF-hand domain-containing protein</fullName>
    </recommendedName>
</protein>
<dbReference type="EMBL" id="ML977315">
    <property type="protein sequence ID" value="KAF2119583.1"/>
    <property type="molecule type" value="Genomic_DNA"/>
</dbReference>
<evidence type="ECO:0000256" key="1">
    <source>
        <dbReference type="SAM" id="MobiDB-lite"/>
    </source>
</evidence>
<dbReference type="InterPro" id="IPR011992">
    <property type="entry name" value="EF-hand-dom_pair"/>
</dbReference>
<dbReference type="SUPFAM" id="SSF47473">
    <property type="entry name" value="EF-hand"/>
    <property type="match status" value="1"/>
</dbReference>
<dbReference type="AlphaFoldDB" id="A0A6A5ZL47"/>
<name>A0A6A5ZL47_9PLEO</name>
<feature type="compositionally biased region" description="Polar residues" evidence="1">
    <location>
        <begin position="86"/>
        <end position="103"/>
    </location>
</feature>
<accession>A0A6A5ZL47</accession>
<feature type="region of interest" description="Disordered" evidence="1">
    <location>
        <begin position="85"/>
        <end position="133"/>
    </location>
</feature>
<dbReference type="Proteomes" id="UP000799770">
    <property type="component" value="Unassembled WGS sequence"/>
</dbReference>
<gene>
    <name evidence="2" type="ORF">BDV96DRAFT_567842</name>
</gene>